<dbReference type="InterPro" id="IPR029060">
    <property type="entry name" value="PIN-like_dom_sf"/>
</dbReference>
<accession>A0A031LHK3</accession>
<reference evidence="2 3" key="1">
    <citation type="submission" date="2014-03" db="EMBL/GenBank/DDBJ databases">
        <title>Draft genome sequence of the novel thermoacidophilic archaea Acidianus copahuensis ALE1 strain, isolated from Copahue volcanic area in Neuquen Argentina.</title>
        <authorList>
            <person name="Urbieta M.S."/>
            <person name="Rascovan N."/>
            <person name="Castro C."/>
            <person name="Revale S."/>
            <person name="Giaveno M.A."/>
            <person name="Vazquez M.P."/>
            <person name="Donati E.R."/>
        </authorList>
    </citation>
    <scope>NUCLEOTIDE SEQUENCE [LARGE SCALE GENOMIC DNA]</scope>
    <source>
        <strain evidence="2 3">ALE1</strain>
    </source>
</reference>
<sequence>MKAVVDTNVIIFDLFEDSEYHKEASELLDKLEGWVIPDIVIHELVWFFKGLNVSLDYYTYLSSYVNDPKAEISCSSRDDIVDALNILRKEDLSLSRYNGLVIMIHALRRKLPIATFDKRLRSVSRKYGVITL</sequence>
<dbReference type="Gene3D" id="3.40.50.1010">
    <property type="entry name" value="5'-nuclease"/>
    <property type="match status" value="1"/>
</dbReference>
<evidence type="ECO:0000313" key="2">
    <source>
        <dbReference type="EMBL" id="EZQ01642.1"/>
    </source>
</evidence>
<dbReference type="PANTHER" id="PTHR39664">
    <property type="match status" value="1"/>
</dbReference>
<dbReference type="PANTHER" id="PTHR39664:SF2">
    <property type="entry name" value="NUCLEIC ACID-BINDING PROTEIN, CONTAINING PIN DOMAIN-RELATED"/>
    <property type="match status" value="1"/>
</dbReference>
<evidence type="ECO:0000313" key="3">
    <source>
        <dbReference type="Proteomes" id="UP000024332"/>
    </source>
</evidence>
<gene>
    <name evidence="2" type="ORF">CM19_12615</name>
</gene>
<proteinExistence type="predicted"/>
<dbReference type="Pfam" id="PF01850">
    <property type="entry name" value="PIN"/>
    <property type="match status" value="1"/>
</dbReference>
<keyword evidence="3" id="KW-1185">Reference proteome</keyword>
<dbReference type="RefSeq" id="WP_048100690.1">
    <property type="nucleotide sequence ID" value="NZ_JFZT01000065.1"/>
</dbReference>
<comment type="caution">
    <text evidence="2">The sequence shown here is derived from an EMBL/GenBank/DDBJ whole genome shotgun (WGS) entry which is preliminary data.</text>
</comment>
<name>A0A031LHK3_9CREN</name>
<dbReference type="SUPFAM" id="SSF88723">
    <property type="entry name" value="PIN domain-like"/>
    <property type="match status" value="1"/>
</dbReference>
<dbReference type="OrthoDB" id="90145at2157"/>
<evidence type="ECO:0000259" key="1">
    <source>
        <dbReference type="SMART" id="SM00670"/>
    </source>
</evidence>
<dbReference type="AlphaFoldDB" id="A0A031LHK3"/>
<feature type="domain" description="PIN" evidence="1">
    <location>
        <begin position="1"/>
        <end position="122"/>
    </location>
</feature>
<dbReference type="InterPro" id="IPR002716">
    <property type="entry name" value="PIN_dom"/>
</dbReference>
<dbReference type="SMART" id="SM00670">
    <property type="entry name" value="PINc"/>
    <property type="match status" value="1"/>
</dbReference>
<dbReference type="CDD" id="cd18684">
    <property type="entry name" value="PIN_VapC-like"/>
    <property type="match status" value="1"/>
</dbReference>
<protein>
    <submittedName>
        <fullName evidence="2">Twitching motility protein PilT</fullName>
    </submittedName>
</protein>
<dbReference type="EMBL" id="JFZT01000065">
    <property type="protein sequence ID" value="EZQ01642.1"/>
    <property type="molecule type" value="Genomic_DNA"/>
</dbReference>
<organism evidence="2 3">
    <name type="scientific">Candidatus Acidianus copahuensis</name>
    <dbReference type="NCBI Taxonomy" id="1160895"/>
    <lineage>
        <taxon>Archaea</taxon>
        <taxon>Thermoproteota</taxon>
        <taxon>Thermoprotei</taxon>
        <taxon>Sulfolobales</taxon>
        <taxon>Sulfolobaceae</taxon>
        <taxon>Acidianus</taxon>
    </lineage>
</organism>
<dbReference type="Proteomes" id="UP000024332">
    <property type="component" value="Unassembled WGS sequence"/>
</dbReference>